<evidence type="ECO:0000256" key="3">
    <source>
        <dbReference type="SAM" id="SignalP"/>
    </source>
</evidence>
<dbReference type="CDD" id="cd09120">
    <property type="entry name" value="PLDc_DNaseII_1"/>
    <property type="match status" value="1"/>
</dbReference>
<evidence type="ECO:0000256" key="2">
    <source>
        <dbReference type="ARBA" id="ARBA00022801"/>
    </source>
</evidence>
<dbReference type="EnsemblMetazoa" id="G8805.1">
    <property type="protein sequence ID" value="G8805.1:cds"/>
    <property type="gene ID" value="G8805"/>
</dbReference>
<keyword evidence="3" id="KW-0732">Signal</keyword>
<keyword evidence="5" id="KW-1185">Reference proteome</keyword>
<protein>
    <recommendedName>
        <fullName evidence="6">Plancitoxin-1</fullName>
    </recommendedName>
</protein>
<organism evidence="4 5">
    <name type="scientific">Magallana gigas</name>
    <name type="common">Pacific oyster</name>
    <name type="synonym">Crassostrea gigas</name>
    <dbReference type="NCBI Taxonomy" id="29159"/>
    <lineage>
        <taxon>Eukaryota</taxon>
        <taxon>Metazoa</taxon>
        <taxon>Spiralia</taxon>
        <taxon>Lophotrochozoa</taxon>
        <taxon>Mollusca</taxon>
        <taxon>Bivalvia</taxon>
        <taxon>Autobranchia</taxon>
        <taxon>Pteriomorphia</taxon>
        <taxon>Ostreida</taxon>
        <taxon>Ostreoidea</taxon>
        <taxon>Ostreidae</taxon>
        <taxon>Magallana</taxon>
    </lineage>
</organism>
<proteinExistence type="inferred from homology"/>
<feature type="signal peptide" evidence="3">
    <location>
        <begin position="1"/>
        <end position="19"/>
    </location>
</feature>
<dbReference type="InterPro" id="IPR004947">
    <property type="entry name" value="DNase_II"/>
</dbReference>
<feature type="chain" id="PRO_5036459871" description="Plancitoxin-1" evidence="3">
    <location>
        <begin position="20"/>
        <end position="295"/>
    </location>
</feature>
<name>A0A8W8NQJ9_MAGGI</name>
<comment type="similarity">
    <text evidence="1">Belongs to the DNase II family.</text>
</comment>
<accession>A0A8W8NQJ9</accession>
<reference evidence="4" key="1">
    <citation type="submission" date="2022-08" db="UniProtKB">
        <authorList>
            <consortium name="EnsemblMetazoa"/>
        </authorList>
    </citation>
    <scope>IDENTIFICATION</scope>
    <source>
        <strain evidence="4">05x7-T-G4-1.051#20</strain>
    </source>
</reference>
<evidence type="ECO:0008006" key="6">
    <source>
        <dbReference type="Google" id="ProtNLM"/>
    </source>
</evidence>
<dbReference type="GO" id="GO:0006309">
    <property type="term" value="P:apoptotic DNA fragmentation"/>
    <property type="evidence" value="ECO:0007669"/>
    <property type="project" value="TreeGrafter"/>
</dbReference>
<dbReference type="Pfam" id="PF03265">
    <property type="entry name" value="DNase_II"/>
    <property type="match status" value="1"/>
</dbReference>
<dbReference type="AlphaFoldDB" id="A0A8W8NQJ9"/>
<dbReference type="Proteomes" id="UP000005408">
    <property type="component" value="Unassembled WGS sequence"/>
</dbReference>
<sequence>MKHLLFLIGFIGYQSKIQSAITCRDPTGKAVDWFIVYKVPKTTADKTSNGHFNGTEFYYMDNSSIFFEYRQSNISSETNNPLYNTLQPLYSKNTDIKSYAMYNDQPPMGNTRSDKAHSKGAVAFDKDNGFWMVSSVPHFPAKVSSGFIYHSSQTKKGQTILCVTVPAKMKNKINQIFQLTRPYIYDTVNFNVAESEESNAMYMNFATSGNNKLILFAKPKQCNEDIYSKFIAPMFQQKLFVQTWMEKLDDDKWVEDIKYVRFYNGPAFETNIDHSKWAVADNDPWTCIGDLNRDV</sequence>
<dbReference type="PANTHER" id="PTHR10858">
    <property type="entry name" value="DEOXYRIBONUCLEASE II"/>
    <property type="match status" value="1"/>
</dbReference>
<keyword evidence="2" id="KW-0378">Hydrolase</keyword>
<evidence type="ECO:0000256" key="1">
    <source>
        <dbReference type="ARBA" id="ARBA00007527"/>
    </source>
</evidence>
<evidence type="ECO:0000313" key="4">
    <source>
        <dbReference type="EnsemblMetazoa" id="G8805.1:cds"/>
    </source>
</evidence>
<dbReference type="PANTHER" id="PTHR10858:SF23">
    <property type="entry name" value="DEOXYRIBONUCLEASE II"/>
    <property type="match status" value="1"/>
</dbReference>
<dbReference type="GO" id="GO:0004531">
    <property type="term" value="F:deoxyribonuclease II activity"/>
    <property type="evidence" value="ECO:0007669"/>
    <property type="project" value="InterPro"/>
</dbReference>
<evidence type="ECO:0000313" key="5">
    <source>
        <dbReference type="Proteomes" id="UP000005408"/>
    </source>
</evidence>